<gene>
    <name evidence="2" type="ORF">ASZ90_016750</name>
</gene>
<dbReference type="InterPro" id="IPR050128">
    <property type="entry name" value="Sulfate_adenylyltrnsfr_sub2"/>
</dbReference>
<feature type="domain" description="PUA" evidence="1">
    <location>
        <begin position="123"/>
        <end position="198"/>
    </location>
</feature>
<dbReference type="AlphaFoldDB" id="A0A0W8EFC7"/>
<dbReference type="Gene3D" id="2.30.130.10">
    <property type="entry name" value="PUA domain"/>
    <property type="match status" value="1"/>
</dbReference>
<accession>A0A0W8EFC7</accession>
<dbReference type="SMART" id="SM00359">
    <property type="entry name" value="PUA"/>
    <property type="match status" value="1"/>
</dbReference>
<dbReference type="SUPFAM" id="SSF88697">
    <property type="entry name" value="PUA domain-like"/>
    <property type="match status" value="1"/>
</dbReference>
<dbReference type="GO" id="GO:0003723">
    <property type="term" value="F:RNA binding"/>
    <property type="evidence" value="ECO:0007669"/>
    <property type="project" value="InterPro"/>
</dbReference>
<dbReference type="PROSITE" id="PS50890">
    <property type="entry name" value="PUA"/>
    <property type="match status" value="1"/>
</dbReference>
<organism evidence="2">
    <name type="scientific">hydrocarbon metagenome</name>
    <dbReference type="NCBI Taxonomy" id="938273"/>
    <lineage>
        <taxon>unclassified sequences</taxon>
        <taxon>metagenomes</taxon>
        <taxon>ecological metagenomes</taxon>
    </lineage>
</organism>
<dbReference type="InterPro" id="IPR036974">
    <property type="entry name" value="PUA_sf"/>
</dbReference>
<dbReference type="PANTHER" id="PTHR43196">
    <property type="entry name" value="SULFATE ADENYLYLTRANSFERASE SUBUNIT 2"/>
    <property type="match status" value="1"/>
</dbReference>
<dbReference type="Pfam" id="PF01507">
    <property type="entry name" value="PAPS_reduct"/>
    <property type="match status" value="1"/>
</dbReference>
<dbReference type="Gene3D" id="3.40.50.620">
    <property type="entry name" value="HUPs"/>
    <property type="match status" value="1"/>
</dbReference>
<evidence type="ECO:0000259" key="1">
    <source>
        <dbReference type="SMART" id="SM00359"/>
    </source>
</evidence>
<dbReference type="SUPFAM" id="SSF52402">
    <property type="entry name" value="Adenine nucleotide alpha hydrolases-like"/>
    <property type="match status" value="1"/>
</dbReference>
<dbReference type="InterPro" id="IPR015947">
    <property type="entry name" value="PUA-like_sf"/>
</dbReference>
<dbReference type="CDD" id="cd07953">
    <property type="entry name" value="PUA"/>
    <property type="match status" value="1"/>
</dbReference>
<evidence type="ECO:0000313" key="2">
    <source>
        <dbReference type="EMBL" id="KUG07148.1"/>
    </source>
</evidence>
<dbReference type="GO" id="GO:0003824">
    <property type="term" value="F:catalytic activity"/>
    <property type="evidence" value="ECO:0007669"/>
    <property type="project" value="InterPro"/>
</dbReference>
<dbReference type="InterPro" id="IPR004521">
    <property type="entry name" value="Uncharacterised_CHP00451"/>
</dbReference>
<comment type="caution">
    <text evidence="2">The sequence shown here is derived from an EMBL/GenBank/DDBJ whole genome shotgun (WGS) entry which is preliminary data.</text>
</comment>
<dbReference type="EMBL" id="LNQE01001764">
    <property type="protein sequence ID" value="KUG07148.1"/>
    <property type="molecule type" value="Genomic_DNA"/>
</dbReference>
<name>A0A0W8EFC7_9ZZZZ</name>
<protein>
    <submittedName>
        <fullName evidence="2">Pua-paps reductase like fusion</fullName>
    </submittedName>
</protein>
<dbReference type="InterPro" id="IPR002478">
    <property type="entry name" value="PUA"/>
</dbReference>
<dbReference type="InterPro" id="IPR002500">
    <property type="entry name" value="PAPS_reduct_dom"/>
</dbReference>
<dbReference type="NCBIfam" id="TIGR00451">
    <property type="entry name" value="unchar_dom_2"/>
    <property type="match status" value="1"/>
</dbReference>
<dbReference type="Pfam" id="PF01472">
    <property type="entry name" value="PUA"/>
    <property type="match status" value="1"/>
</dbReference>
<dbReference type="InterPro" id="IPR014729">
    <property type="entry name" value="Rossmann-like_a/b/a_fold"/>
</dbReference>
<dbReference type="CDD" id="cd23947">
    <property type="entry name" value="PAPS_reductase-like_YbdN"/>
    <property type="match status" value="1"/>
</dbReference>
<proteinExistence type="predicted"/>
<dbReference type="PANTHER" id="PTHR43196:SF2">
    <property type="entry name" value="PHOSPHOADENOSINE PHOSPHOSULFATE REDUCTASE"/>
    <property type="match status" value="1"/>
</dbReference>
<reference evidence="2" key="1">
    <citation type="journal article" date="2015" name="Proc. Natl. Acad. Sci. U.S.A.">
        <title>Networks of energetic and metabolic interactions define dynamics in microbial communities.</title>
        <authorList>
            <person name="Embree M."/>
            <person name="Liu J.K."/>
            <person name="Al-Bassam M.M."/>
            <person name="Zengler K."/>
        </authorList>
    </citation>
    <scope>NUCLEOTIDE SEQUENCE</scope>
</reference>
<sequence length="460" mass="50957">MPPSFLGKILLHWCDSCHAPVLSGTCACGAKTRKVPVTPPGDARPAFPADCELVNRIYRKHFSAPLIPDGHLALLNKVPDTDRMEEIVMGGAVVGAIRYLPREKRWEPLPRPGAARYLRPDERYVFVDEGAVPSIRDEGASVLAPGLAGIHPSVRAGDEVFIMTRAGDCIGVGRARVDAAETATMTRGAVVRTRKNTCSPCVPAPATWEDAVQANARILEEAEDEAVTFIRNVAGNYPGTRTVSYSGGKDSMATLLLVKKAIGNVPLLFADTGLEFPETCQNVDDIAKLYGLEVIRADGTSRFWESFESRGPPAVNDRWCCAAAKLLPIRDTIGQYWGECLSFIGQRRYESARRRESDRVFRNATVRNQVSAAPIQNWTALHVWLYLFREKAPVNPLYAAGLDRIGCYMCPSSDVAVIEGIREQYPGLWSSWHAHLVAWKESHGLPDDWLDEMKWRIREE</sequence>